<feature type="compositionally biased region" description="Polar residues" evidence="1">
    <location>
        <begin position="363"/>
        <end position="377"/>
    </location>
</feature>
<feature type="compositionally biased region" description="Basic and acidic residues" evidence="1">
    <location>
        <begin position="808"/>
        <end position="817"/>
    </location>
</feature>
<feature type="compositionally biased region" description="Low complexity" evidence="1">
    <location>
        <begin position="421"/>
        <end position="432"/>
    </location>
</feature>
<evidence type="ECO:0000256" key="1">
    <source>
        <dbReference type="SAM" id="MobiDB-lite"/>
    </source>
</evidence>
<feature type="region of interest" description="Disordered" evidence="1">
    <location>
        <begin position="736"/>
        <end position="755"/>
    </location>
</feature>
<feature type="region of interest" description="Disordered" evidence="1">
    <location>
        <begin position="808"/>
        <end position="827"/>
    </location>
</feature>
<evidence type="ECO:0000313" key="2">
    <source>
        <dbReference type="EMBL" id="RKF79614.1"/>
    </source>
</evidence>
<feature type="region of interest" description="Disordered" evidence="1">
    <location>
        <begin position="411"/>
        <end position="450"/>
    </location>
</feature>
<reference evidence="2 3" key="1">
    <citation type="journal article" date="2018" name="BMC Genomics">
        <title>Comparative genome analyses reveal sequence features reflecting distinct modes of host-adaptation between dicot and monocot powdery mildew.</title>
        <authorList>
            <person name="Wu Y."/>
            <person name="Ma X."/>
            <person name="Pan Z."/>
            <person name="Kale S.D."/>
            <person name="Song Y."/>
            <person name="King H."/>
            <person name="Zhang Q."/>
            <person name="Presley C."/>
            <person name="Deng X."/>
            <person name="Wei C.I."/>
            <person name="Xiao S."/>
        </authorList>
    </citation>
    <scope>NUCLEOTIDE SEQUENCE [LARGE SCALE GENOMIC DNA]</scope>
    <source>
        <strain evidence="2">UMSG3</strain>
    </source>
</reference>
<evidence type="ECO:0000313" key="3">
    <source>
        <dbReference type="Proteomes" id="UP000283383"/>
    </source>
</evidence>
<feature type="region of interest" description="Disordered" evidence="1">
    <location>
        <begin position="885"/>
        <end position="907"/>
    </location>
</feature>
<keyword evidence="3" id="KW-1185">Reference proteome</keyword>
<feature type="compositionally biased region" description="Basic and acidic residues" evidence="1">
    <location>
        <begin position="435"/>
        <end position="448"/>
    </location>
</feature>
<organism evidence="2 3">
    <name type="scientific">Golovinomyces cichoracearum</name>
    <dbReference type="NCBI Taxonomy" id="62708"/>
    <lineage>
        <taxon>Eukaryota</taxon>
        <taxon>Fungi</taxon>
        <taxon>Dikarya</taxon>
        <taxon>Ascomycota</taxon>
        <taxon>Pezizomycotina</taxon>
        <taxon>Leotiomycetes</taxon>
        <taxon>Erysiphales</taxon>
        <taxon>Erysiphaceae</taxon>
        <taxon>Golovinomyces</taxon>
    </lineage>
</organism>
<dbReference type="EMBL" id="MCBQ01005405">
    <property type="protein sequence ID" value="RKF79614.1"/>
    <property type="molecule type" value="Genomic_DNA"/>
</dbReference>
<protein>
    <submittedName>
        <fullName evidence="2">Uncharacterized protein</fullName>
    </submittedName>
</protein>
<comment type="caution">
    <text evidence="2">The sequence shown here is derived from an EMBL/GenBank/DDBJ whole genome shotgun (WGS) entry which is preliminary data.</text>
</comment>
<dbReference type="STRING" id="62708.A0A420IYN3"/>
<feature type="region of interest" description="Disordered" evidence="1">
    <location>
        <begin position="515"/>
        <end position="540"/>
    </location>
</feature>
<feature type="region of interest" description="Disordered" evidence="1">
    <location>
        <begin position="352"/>
        <end position="377"/>
    </location>
</feature>
<gene>
    <name evidence="2" type="ORF">GcM3_054015</name>
</gene>
<feature type="compositionally biased region" description="Basic and acidic residues" evidence="1">
    <location>
        <begin position="739"/>
        <end position="748"/>
    </location>
</feature>
<proteinExistence type="predicted"/>
<name>A0A420IYN3_9PEZI</name>
<accession>A0A420IYN3</accession>
<dbReference type="Proteomes" id="UP000283383">
    <property type="component" value="Unassembled WGS sequence"/>
</dbReference>
<feature type="compositionally biased region" description="Polar residues" evidence="1">
    <location>
        <begin position="894"/>
        <end position="905"/>
    </location>
</feature>
<dbReference type="AlphaFoldDB" id="A0A420IYN3"/>
<feature type="compositionally biased region" description="Basic residues" evidence="1">
    <location>
        <begin position="352"/>
        <end position="362"/>
    </location>
</feature>
<sequence length="1090" mass="123162">MIHQSSSNITCQRSLSPKQDRTCLIASEIIRKHARTAANIAFSRAHGQRDVLEINPRSVQSSFDVKDKRQVGSQNIDLAIGRQDSIRFIGPNAILRDYSKNRKQESVQRLSPFDSDHLIINRSNASKNCCPKPLQLVDKSSKSKELTNNPTNPDIYDEFLTTKQDLSSIPSSYKRIQKSKSMFGTIGTPDKKYANTDPENLHLDFSPAFSSSRPVQSQYSQVPLRGFKSASFLRAKWHQSESNDSALKLARDRLIYDTTQQLKREKPSFLSRSKSKRLVKAEQNSFRNFSTDSDDPKTCSGQVQELKVRELNFREFASKASKSVRGRLERTFCWRSKSNTNVIPVQQVNAKIRHSHAHHRNHPSTSDTTGLSSQLDQDSISERVLNIPSSHQIGSDILLNSQFTNQDRLKIHSGNENSKPTSWNSTSLNTTSIEDPLKQQSESDERLSNKNKIGIRQNSLSPIRVKKINHGFQYPIVYQPIEKLNKDYDSAAVSSARVYSALMRRLEIKKTNTNIKDSRKPSGKYSCPNNGDEIPSLKPRNRDEAYFPTIKCVSLEGGKNLTKLSSDNSYCSTVSHEPDKLEIIDQSEEKKNDIINIQDSFSYDEYHQPIEYLEPEHTSTAHLDILRKKENQSPLSNSLDNMCRGSPEMKRQTECLIPSVRISGKKKSTFFSGGTVPISNAASPFRRAMQRSIYKSRENWSDLQQSIENQTPKTTYSESIYSRTTSGQINEFDMSFHSPDLEKGDKKRLQSGSSSIGGDALIIEQGIYTPPIPPKSIYRRISSIDSNEWRPWISSEVAKLEQGKENFRSISSSEHELSTSMTPQPSISDCVRRDVQTENKDVQALKGPSNKSVQPLCIIEQQRLNARNFLSLGSDLTKKSIAVHAEAQRDRSEPNTYKPLTQKSSRPLRPVFSLNATQSMTSMKNIASINSSDSSINVLNTNTRHYLSENMIRCSKSQPLPTEKKPKHCLENSALDLHNQYFDGKPSASSITKSGLDKIETSKFRNACTKLRHRGSGHRLFGVEAENFSQVYEPDWTRRTISGRLNEPLDLKKVGSKKMVEMFLNSRRKRMISSCGDNTAIDGDDGSVFL</sequence>